<proteinExistence type="predicted"/>
<evidence type="ECO:0000313" key="1">
    <source>
        <dbReference type="EMBL" id="SHE81611.1"/>
    </source>
</evidence>
<protein>
    <submittedName>
        <fullName evidence="1">Uncharacterized protein</fullName>
    </submittedName>
</protein>
<organism evidence="1 2">
    <name type="scientific">Seinonella peptonophila</name>
    <dbReference type="NCBI Taxonomy" id="112248"/>
    <lineage>
        <taxon>Bacteria</taxon>
        <taxon>Bacillati</taxon>
        <taxon>Bacillota</taxon>
        <taxon>Bacilli</taxon>
        <taxon>Bacillales</taxon>
        <taxon>Thermoactinomycetaceae</taxon>
        <taxon>Seinonella</taxon>
    </lineage>
</organism>
<dbReference type="Proteomes" id="UP000184476">
    <property type="component" value="Unassembled WGS sequence"/>
</dbReference>
<gene>
    <name evidence="1" type="ORF">SAMN05444392_103258</name>
</gene>
<keyword evidence="2" id="KW-1185">Reference proteome</keyword>
<dbReference type="EMBL" id="FQVL01000003">
    <property type="protein sequence ID" value="SHE81611.1"/>
    <property type="molecule type" value="Genomic_DNA"/>
</dbReference>
<reference evidence="1 2" key="1">
    <citation type="submission" date="2016-11" db="EMBL/GenBank/DDBJ databases">
        <authorList>
            <person name="Jaros S."/>
            <person name="Januszkiewicz K."/>
            <person name="Wedrychowicz H."/>
        </authorList>
    </citation>
    <scope>NUCLEOTIDE SEQUENCE [LARGE SCALE GENOMIC DNA]</scope>
    <source>
        <strain evidence="1 2">DSM 44666</strain>
    </source>
</reference>
<accession>A0A1M4WJY8</accession>
<dbReference type="RefSeq" id="WP_073154339.1">
    <property type="nucleotide sequence ID" value="NZ_FQVL01000003.1"/>
</dbReference>
<dbReference type="AlphaFoldDB" id="A0A1M4WJY8"/>
<sequence length="72" mass="8741">MHFSEHELEQIRKTLNERKAHIDRLILELRQESADLEMILGKMDAQMCEQETFEHFKSEIDHFVNQMFGRHN</sequence>
<evidence type="ECO:0000313" key="2">
    <source>
        <dbReference type="Proteomes" id="UP000184476"/>
    </source>
</evidence>
<name>A0A1M4WJY8_9BACL</name>